<dbReference type="Gene3D" id="3.40.50.300">
    <property type="entry name" value="P-loop containing nucleotide triphosphate hydrolases"/>
    <property type="match status" value="1"/>
</dbReference>
<evidence type="ECO:0000256" key="10">
    <source>
        <dbReference type="RuleBase" id="RU363066"/>
    </source>
</evidence>
<dbReference type="AlphaFoldDB" id="A0A1K2HG21"/>
<evidence type="ECO:0000256" key="2">
    <source>
        <dbReference type="ARBA" id="ARBA00008420"/>
    </source>
</evidence>
<keyword evidence="12" id="KW-1185">Reference proteome</keyword>
<dbReference type="CDD" id="cd02021">
    <property type="entry name" value="GntK"/>
    <property type="match status" value="1"/>
</dbReference>
<dbReference type="RefSeq" id="WP_072428030.1">
    <property type="nucleotide sequence ID" value="NZ_FPKR01000005.1"/>
</dbReference>
<keyword evidence="7 10" id="KW-0067">ATP-binding</keyword>
<dbReference type="OrthoDB" id="9795716at2"/>
<dbReference type="SUPFAM" id="SSF52540">
    <property type="entry name" value="P-loop containing nucleoside triphosphate hydrolases"/>
    <property type="match status" value="1"/>
</dbReference>
<dbReference type="InterPro" id="IPR027417">
    <property type="entry name" value="P-loop_NTPase"/>
</dbReference>
<dbReference type="NCBIfam" id="TIGR01313">
    <property type="entry name" value="therm_gnt_kin"/>
    <property type="match status" value="1"/>
</dbReference>
<dbReference type="EC" id="2.7.1.12" evidence="3 10"/>
<dbReference type="InterPro" id="IPR006001">
    <property type="entry name" value="Therm_gnt_kin"/>
</dbReference>
<dbReference type="Proteomes" id="UP000186513">
    <property type="component" value="Unassembled WGS sequence"/>
</dbReference>
<comment type="pathway">
    <text evidence="1">Carbohydrate acid metabolism.</text>
</comment>
<evidence type="ECO:0000256" key="5">
    <source>
        <dbReference type="ARBA" id="ARBA00022741"/>
    </source>
</evidence>
<comment type="similarity">
    <text evidence="2 10">Belongs to the gluconokinase GntK/GntV family.</text>
</comment>
<dbReference type="STRING" id="1121279.SAMN02745887_01507"/>
<proteinExistence type="inferred from homology"/>
<dbReference type="GO" id="GO:0005737">
    <property type="term" value="C:cytoplasm"/>
    <property type="evidence" value="ECO:0007669"/>
    <property type="project" value="TreeGrafter"/>
</dbReference>
<evidence type="ECO:0000256" key="6">
    <source>
        <dbReference type="ARBA" id="ARBA00022777"/>
    </source>
</evidence>
<evidence type="ECO:0000313" key="11">
    <source>
        <dbReference type="EMBL" id="SFZ75210.1"/>
    </source>
</evidence>
<dbReference type="FunFam" id="3.40.50.300:FF:000522">
    <property type="entry name" value="Gluconokinase"/>
    <property type="match status" value="1"/>
</dbReference>
<evidence type="ECO:0000256" key="1">
    <source>
        <dbReference type="ARBA" id="ARBA00004761"/>
    </source>
</evidence>
<evidence type="ECO:0000256" key="7">
    <source>
        <dbReference type="ARBA" id="ARBA00022840"/>
    </source>
</evidence>
<gene>
    <name evidence="11" type="ORF">SAMN02745887_01507</name>
</gene>
<dbReference type="GO" id="GO:0005524">
    <property type="term" value="F:ATP binding"/>
    <property type="evidence" value="ECO:0007669"/>
    <property type="project" value="UniProtKB-KW"/>
</dbReference>
<dbReference type="EMBL" id="FPKR01000005">
    <property type="protein sequence ID" value="SFZ75210.1"/>
    <property type="molecule type" value="Genomic_DNA"/>
</dbReference>
<evidence type="ECO:0000256" key="3">
    <source>
        <dbReference type="ARBA" id="ARBA00012054"/>
    </source>
</evidence>
<keyword evidence="4 10" id="KW-0808">Transferase</keyword>
<keyword evidence="5 10" id="KW-0547">Nucleotide-binding</keyword>
<reference evidence="11 12" key="1">
    <citation type="submission" date="2016-11" db="EMBL/GenBank/DDBJ databases">
        <authorList>
            <person name="Jaros S."/>
            <person name="Januszkiewicz K."/>
            <person name="Wedrychowicz H."/>
        </authorList>
    </citation>
    <scope>NUCLEOTIDE SEQUENCE [LARGE SCALE GENOMIC DNA]</scope>
    <source>
        <strain evidence="11 12">DSM 18899</strain>
    </source>
</reference>
<keyword evidence="6 10" id="KW-0418">Kinase</keyword>
<dbReference type="GO" id="GO:0046316">
    <property type="term" value="F:gluconokinase activity"/>
    <property type="evidence" value="ECO:0007669"/>
    <property type="project" value="UniProtKB-EC"/>
</dbReference>
<dbReference type="PANTHER" id="PTHR43442">
    <property type="entry name" value="GLUCONOKINASE-RELATED"/>
    <property type="match status" value="1"/>
</dbReference>
<evidence type="ECO:0000256" key="8">
    <source>
        <dbReference type="ARBA" id="ARBA00023064"/>
    </source>
</evidence>
<dbReference type="Pfam" id="PF13671">
    <property type="entry name" value="AAA_33"/>
    <property type="match status" value="1"/>
</dbReference>
<dbReference type="GO" id="GO:0019521">
    <property type="term" value="P:D-gluconate metabolic process"/>
    <property type="evidence" value="ECO:0007669"/>
    <property type="project" value="UniProtKB-KW"/>
</dbReference>
<protein>
    <recommendedName>
        <fullName evidence="3 10">Gluconokinase</fullName>
        <ecNumber evidence="3 10">2.7.1.12</ecNumber>
    </recommendedName>
</protein>
<accession>A0A1K2HG21</accession>
<keyword evidence="8" id="KW-0311">Gluconate utilization</keyword>
<evidence type="ECO:0000256" key="4">
    <source>
        <dbReference type="ARBA" id="ARBA00022679"/>
    </source>
</evidence>
<organism evidence="11 12">
    <name type="scientific">Chitinimonas taiwanensis DSM 18899</name>
    <dbReference type="NCBI Taxonomy" id="1121279"/>
    <lineage>
        <taxon>Bacteria</taxon>
        <taxon>Pseudomonadati</taxon>
        <taxon>Pseudomonadota</taxon>
        <taxon>Betaproteobacteria</taxon>
        <taxon>Neisseriales</taxon>
        <taxon>Chitinibacteraceae</taxon>
        <taxon>Chitinimonas</taxon>
    </lineage>
</organism>
<name>A0A1K2HG21_9NEIS</name>
<comment type="catalytic activity">
    <reaction evidence="9 10">
        <text>D-gluconate + ATP = 6-phospho-D-gluconate + ADP + H(+)</text>
        <dbReference type="Rhea" id="RHEA:19433"/>
        <dbReference type="ChEBI" id="CHEBI:15378"/>
        <dbReference type="ChEBI" id="CHEBI:18391"/>
        <dbReference type="ChEBI" id="CHEBI:30616"/>
        <dbReference type="ChEBI" id="CHEBI:58759"/>
        <dbReference type="ChEBI" id="CHEBI:456216"/>
        <dbReference type="EC" id="2.7.1.12"/>
    </reaction>
</comment>
<sequence>MTQQLKNSRAIVVMGVCGSGKSHIGRLLASQLGARFIEGDDFHPAENVRKMAAGQALDDADRAGWLAALADALLSAAQAGEAVVLSCSALKRSYRQVLATGAPFQLVVLHGSRALLFERVSARASHFMPASLLDSQLATLELPGSEETAIQMDIAAPAEQIVAGLCAQLGHAAATI</sequence>
<evidence type="ECO:0000313" key="12">
    <source>
        <dbReference type="Proteomes" id="UP000186513"/>
    </source>
</evidence>
<dbReference type="PANTHER" id="PTHR43442:SF3">
    <property type="entry name" value="GLUCONOKINASE-RELATED"/>
    <property type="match status" value="1"/>
</dbReference>
<evidence type="ECO:0000256" key="9">
    <source>
        <dbReference type="ARBA" id="ARBA00048090"/>
    </source>
</evidence>